<evidence type="ECO:0000259" key="1">
    <source>
        <dbReference type="Pfam" id="PF13649"/>
    </source>
</evidence>
<proteinExistence type="predicted"/>
<dbReference type="InterPro" id="IPR029063">
    <property type="entry name" value="SAM-dependent_MTases_sf"/>
</dbReference>
<dbReference type="GO" id="GO:0032259">
    <property type="term" value="P:methylation"/>
    <property type="evidence" value="ECO:0007669"/>
    <property type="project" value="UniProtKB-KW"/>
</dbReference>
<reference evidence="2 3" key="1">
    <citation type="submission" date="2020-02" db="EMBL/GenBank/DDBJ databases">
        <authorList>
            <person name="Li X.-J."/>
            <person name="Han X.-M."/>
        </authorList>
    </citation>
    <scope>NUCLEOTIDE SEQUENCE [LARGE SCALE GENOMIC DNA]</scope>
    <source>
        <strain evidence="2 3">CCTCC AB 2017055</strain>
    </source>
</reference>
<sequence length="248" mass="27661">MDPADFYTGIVAEVYGPLKAHSQDAEPYARFVRQHGEPALELGCGDGEPLLDLRRQGLDVEGLDSSADMLARCTLRARREGLSVVVHQQKMEDLDLPRRYRAIFLAGPTFTLLPDDESALRALRRIHDHLEPDGTAMVPLFIPTPAPPDQFGDARTTTLADGTTLRVSYLSQQRDEAERTQHTMLRYERVSGGDSTIVDRLWTVHWHTPSSFGELAVKSSLDVVDVVGTDGTPADDATEFTFFLRRRL</sequence>
<dbReference type="CDD" id="cd02440">
    <property type="entry name" value="AdoMet_MTases"/>
    <property type="match status" value="1"/>
</dbReference>
<gene>
    <name evidence="2" type="ORF">G1H10_16985</name>
</gene>
<accession>A0A6L9SBF1</accession>
<keyword evidence="2" id="KW-0808">Transferase</keyword>
<dbReference type="GO" id="GO:0008168">
    <property type="term" value="F:methyltransferase activity"/>
    <property type="evidence" value="ECO:0007669"/>
    <property type="project" value="UniProtKB-KW"/>
</dbReference>
<evidence type="ECO:0000313" key="2">
    <source>
        <dbReference type="EMBL" id="NEE01871.1"/>
    </source>
</evidence>
<keyword evidence="3" id="KW-1185">Reference proteome</keyword>
<dbReference type="RefSeq" id="WP_163739886.1">
    <property type="nucleotide sequence ID" value="NZ_JAAGOA010000011.1"/>
</dbReference>
<name>A0A6L9SBF1_9ACTN</name>
<protein>
    <submittedName>
        <fullName evidence="2">Class I SAM-dependent methyltransferase</fullName>
    </submittedName>
</protein>
<dbReference type="Proteomes" id="UP000475214">
    <property type="component" value="Unassembled WGS sequence"/>
</dbReference>
<evidence type="ECO:0000313" key="3">
    <source>
        <dbReference type="Proteomes" id="UP000475214"/>
    </source>
</evidence>
<organism evidence="2 3">
    <name type="scientific">Phytoactinopolyspora halotolerans</name>
    <dbReference type="NCBI Taxonomy" id="1981512"/>
    <lineage>
        <taxon>Bacteria</taxon>
        <taxon>Bacillati</taxon>
        <taxon>Actinomycetota</taxon>
        <taxon>Actinomycetes</taxon>
        <taxon>Jiangellales</taxon>
        <taxon>Jiangellaceae</taxon>
        <taxon>Phytoactinopolyspora</taxon>
    </lineage>
</organism>
<comment type="caution">
    <text evidence="2">The sequence shown here is derived from an EMBL/GenBank/DDBJ whole genome shotgun (WGS) entry which is preliminary data.</text>
</comment>
<dbReference type="Gene3D" id="2.20.130.10">
    <property type="entry name" value="CAC2371-like domains"/>
    <property type="match status" value="1"/>
</dbReference>
<dbReference type="InterPro" id="IPR041698">
    <property type="entry name" value="Methyltransf_25"/>
</dbReference>
<dbReference type="SUPFAM" id="SSF53335">
    <property type="entry name" value="S-adenosyl-L-methionine-dependent methyltransferases"/>
    <property type="match status" value="1"/>
</dbReference>
<dbReference type="AlphaFoldDB" id="A0A6L9SBF1"/>
<feature type="domain" description="Methyltransferase" evidence="1">
    <location>
        <begin position="40"/>
        <end position="134"/>
    </location>
</feature>
<dbReference type="Gene3D" id="3.40.50.150">
    <property type="entry name" value="Vaccinia Virus protein VP39"/>
    <property type="match status" value="1"/>
</dbReference>
<dbReference type="EMBL" id="JAAGOA010000011">
    <property type="protein sequence ID" value="NEE01871.1"/>
    <property type="molecule type" value="Genomic_DNA"/>
</dbReference>
<dbReference type="Pfam" id="PF13649">
    <property type="entry name" value="Methyltransf_25"/>
    <property type="match status" value="1"/>
</dbReference>
<keyword evidence="2" id="KW-0489">Methyltransferase</keyword>